<gene>
    <name evidence="2" type="ordered locus">Sthe_2478</name>
</gene>
<protein>
    <submittedName>
        <fullName evidence="2">Uncharacterized protein</fullName>
    </submittedName>
</protein>
<dbReference type="AlphaFoldDB" id="D1CAU6"/>
<dbReference type="InParanoid" id="D1CAU6"/>
<name>D1CAU6_SPHTD</name>
<sequence>MPGILRSGKMWSPATYFSLMAQPIVNNSAPFANVCRAAFSSSAGGSSLYGMLASTCLTSRLARTCARSECNAAVSRRSLLTVAKASVGLCAFPGFAATLGSLPKANRLPIAAAVPSLRRKARRLVVAGMLTSSNNRIAWKARRGPSTRTSSRAMPRPVHARTLSPSTRNKVGVQGASGPSARSRHPCTSGSRRLRAVSRPAERASRSWAIFVQVAQSPSKPRQ</sequence>
<organism evidence="2 3">
    <name type="scientific">Sphaerobacter thermophilus (strain ATCC 49802 / DSM 20745 / KCCM 41009 / NCIMB 13125 / S 6022)</name>
    <dbReference type="NCBI Taxonomy" id="479434"/>
    <lineage>
        <taxon>Bacteria</taxon>
        <taxon>Pseudomonadati</taxon>
        <taxon>Thermomicrobiota</taxon>
        <taxon>Thermomicrobia</taxon>
        <taxon>Sphaerobacterales</taxon>
        <taxon>Sphaerobacterineae</taxon>
        <taxon>Sphaerobacteraceae</taxon>
        <taxon>Sphaerobacter</taxon>
    </lineage>
</organism>
<dbReference type="KEGG" id="sti:Sthe_2478"/>
<keyword evidence="3" id="KW-1185">Reference proteome</keyword>
<dbReference type="HOGENOM" id="CLU_1239489_0_0_0"/>
<evidence type="ECO:0000256" key="1">
    <source>
        <dbReference type="SAM" id="MobiDB-lite"/>
    </source>
</evidence>
<evidence type="ECO:0000313" key="2">
    <source>
        <dbReference type="EMBL" id="ACZ39893.1"/>
    </source>
</evidence>
<dbReference type="EMBL" id="CP001824">
    <property type="protein sequence ID" value="ACZ39893.1"/>
    <property type="molecule type" value="Genomic_DNA"/>
</dbReference>
<accession>D1CAU6</accession>
<evidence type="ECO:0000313" key="3">
    <source>
        <dbReference type="Proteomes" id="UP000002027"/>
    </source>
</evidence>
<proteinExistence type="predicted"/>
<reference evidence="3" key="1">
    <citation type="submission" date="2009-11" db="EMBL/GenBank/DDBJ databases">
        <title>The complete chromosome 2 of Sphaerobacter thermophilus DSM 20745.</title>
        <authorList>
            <person name="Lucas S."/>
            <person name="Copeland A."/>
            <person name="Lapidus A."/>
            <person name="Glavina del Rio T."/>
            <person name="Dalin E."/>
            <person name="Tice H."/>
            <person name="Bruce D."/>
            <person name="Goodwin L."/>
            <person name="Pitluck S."/>
            <person name="Kyrpides N."/>
            <person name="Mavromatis K."/>
            <person name="Ivanova N."/>
            <person name="Mikhailova N."/>
            <person name="LaButti K.M."/>
            <person name="Clum A."/>
            <person name="Sun H.I."/>
            <person name="Brettin T."/>
            <person name="Detter J.C."/>
            <person name="Han C."/>
            <person name="Larimer F."/>
            <person name="Land M."/>
            <person name="Hauser L."/>
            <person name="Markowitz V."/>
            <person name="Cheng J.F."/>
            <person name="Hugenholtz P."/>
            <person name="Woyke T."/>
            <person name="Wu D."/>
            <person name="Steenblock K."/>
            <person name="Schneider S."/>
            <person name="Pukall R."/>
            <person name="Goeker M."/>
            <person name="Klenk H.P."/>
            <person name="Eisen J.A."/>
        </authorList>
    </citation>
    <scope>NUCLEOTIDE SEQUENCE [LARGE SCALE GENOMIC DNA]</scope>
    <source>
        <strain evidence="3">ATCC 49802 / DSM 20745 / S 6022</strain>
    </source>
</reference>
<feature type="region of interest" description="Disordered" evidence="1">
    <location>
        <begin position="138"/>
        <end position="204"/>
    </location>
</feature>
<dbReference type="Proteomes" id="UP000002027">
    <property type="component" value="Chromosome 2"/>
</dbReference>
<reference evidence="2 3" key="2">
    <citation type="journal article" date="2010" name="Stand. Genomic Sci.">
        <title>Complete genome sequence of Desulfohalobium retbaense type strain (HR(100)).</title>
        <authorList>
            <person name="Spring S."/>
            <person name="Nolan M."/>
            <person name="Lapidus A."/>
            <person name="Glavina Del Rio T."/>
            <person name="Copeland A."/>
            <person name="Tice H."/>
            <person name="Cheng J.F."/>
            <person name="Lucas S."/>
            <person name="Land M."/>
            <person name="Chen F."/>
            <person name="Bruce D."/>
            <person name="Goodwin L."/>
            <person name="Pitluck S."/>
            <person name="Ivanova N."/>
            <person name="Mavromatis K."/>
            <person name="Mikhailova N."/>
            <person name="Pati A."/>
            <person name="Chen A."/>
            <person name="Palaniappan K."/>
            <person name="Hauser L."/>
            <person name="Chang Y.J."/>
            <person name="Jeffries C.D."/>
            <person name="Munk C."/>
            <person name="Kiss H."/>
            <person name="Chain P."/>
            <person name="Han C."/>
            <person name="Brettin T."/>
            <person name="Detter J.C."/>
            <person name="Schuler E."/>
            <person name="Goker M."/>
            <person name="Rohde M."/>
            <person name="Bristow J."/>
            <person name="Eisen J.A."/>
            <person name="Markowitz V."/>
            <person name="Hugenholtz P."/>
            <person name="Kyrpides N.C."/>
            <person name="Klenk H.P."/>
        </authorList>
    </citation>
    <scope>NUCLEOTIDE SEQUENCE [LARGE SCALE GENOMIC DNA]</scope>
    <source>
        <strain evidence="3">ATCC 49802 / DSM 20745 / S 6022</strain>
    </source>
</reference>